<reference evidence="3" key="1">
    <citation type="submission" date="2023-07" db="EMBL/GenBank/DDBJ databases">
        <title>Novel species in the genus Lipingzhangella isolated from Sambhar Salt Lake.</title>
        <authorList>
            <person name="Jiya N."/>
            <person name="Kajale S."/>
            <person name="Sharma A."/>
        </authorList>
    </citation>
    <scope>NUCLEOTIDE SEQUENCE [LARGE SCALE GENOMIC DNA]</scope>
    <source>
        <strain evidence="3">LS1_29</strain>
    </source>
</reference>
<keyword evidence="3" id="KW-1185">Reference proteome</keyword>
<feature type="region of interest" description="Disordered" evidence="1">
    <location>
        <begin position="363"/>
        <end position="384"/>
    </location>
</feature>
<organism evidence="2 3">
    <name type="scientific">Lipingzhangella rawalii</name>
    <dbReference type="NCBI Taxonomy" id="2055835"/>
    <lineage>
        <taxon>Bacteria</taxon>
        <taxon>Bacillati</taxon>
        <taxon>Actinomycetota</taxon>
        <taxon>Actinomycetes</taxon>
        <taxon>Streptosporangiales</taxon>
        <taxon>Nocardiopsidaceae</taxon>
        <taxon>Lipingzhangella</taxon>
    </lineage>
</organism>
<dbReference type="Proteomes" id="UP001250214">
    <property type="component" value="Unassembled WGS sequence"/>
</dbReference>
<dbReference type="EMBL" id="JAVLVT010000010">
    <property type="protein sequence ID" value="MDS1272286.1"/>
    <property type="molecule type" value="Genomic_DNA"/>
</dbReference>
<accession>A0ABU2HAI5</accession>
<protein>
    <submittedName>
        <fullName evidence="2">Uncharacterized protein</fullName>
    </submittedName>
</protein>
<evidence type="ECO:0000256" key="1">
    <source>
        <dbReference type="SAM" id="MobiDB-lite"/>
    </source>
</evidence>
<comment type="caution">
    <text evidence="2">The sequence shown here is derived from an EMBL/GenBank/DDBJ whole genome shotgun (WGS) entry which is preliminary data.</text>
</comment>
<dbReference type="RefSeq" id="WP_310913856.1">
    <property type="nucleotide sequence ID" value="NZ_JAVLVT010000010.1"/>
</dbReference>
<evidence type="ECO:0000313" key="3">
    <source>
        <dbReference type="Proteomes" id="UP001250214"/>
    </source>
</evidence>
<name>A0ABU2HAI5_9ACTN</name>
<sequence length="409" mass="46315">MLNKPIAVLVIISLVSSDCSYSPEYIHEVIEEVVAGRNVMSHDGYHAVMENIENIAGGDVDQSMATGAGVVFVNGDTVASINPDTMDISWRFTLPDQEIEVSHVPTMPGVSMELQRLAVTYDDFGILGKRENYLLLDVYSGEVLEKQHWWWPEESPSDRIDRVTTNAVWSFDEGELAMRSLEDGDDIWDPDFPDGCEVSRSINYNQDVEYGRDFSFVPMECPSSEEVGFALINDNEGGYYPDEVYEKWRGTTPPDINIVNMYENIDHDIPNPFVEIGHHEKDKTYLAYEAIGGNMNFLWANRFGGIEDYLNTPISVDEEEAPSYVIVDNSWYMNISLGMAVAEIGYQEGRFTRQEVMDWSSEWSTTRSTDPSEEHWPPNSALDIMPPHGDIGPDDYSGVMFEVFELRPD</sequence>
<proteinExistence type="predicted"/>
<gene>
    <name evidence="2" type="ORF">RIF23_18510</name>
</gene>
<evidence type="ECO:0000313" key="2">
    <source>
        <dbReference type="EMBL" id="MDS1272286.1"/>
    </source>
</evidence>